<evidence type="ECO:0000256" key="2">
    <source>
        <dbReference type="ARBA" id="ARBA00022679"/>
    </source>
</evidence>
<protein>
    <recommendedName>
        <fullName evidence="3">Sulfotransferase domain-containing protein</fullName>
    </recommendedName>
</protein>
<dbReference type="EMBL" id="VVIM01000009">
    <property type="protein sequence ID" value="KAB0793871.1"/>
    <property type="molecule type" value="Genomic_DNA"/>
</dbReference>
<dbReference type="AlphaFoldDB" id="A0A5N4A975"/>
<name>A0A5N4A975_PHOPY</name>
<evidence type="ECO:0000259" key="3">
    <source>
        <dbReference type="Pfam" id="PF00685"/>
    </source>
</evidence>
<dbReference type="OrthoDB" id="205623at2759"/>
<comment type="similarity">
    <text evidence="1">Belongs to the sulfotransferase 1 family.</text>
</comment>
<dbReference type="Gene3D" id="3.40.50.300">
    <property type="entry name" value="P-loop containing nucleotide triphosphate hydrolases"/>
    <property type="match status" value="1"/>
</dbReference>
<dbReference type="FunCoup" id="A0A5N4A975">
    <property type="interactions" value="42"/>
</dbReference>
<keyword evidence="5" id="KW-1185">Reference proteome</keyword>
<gene>
    <name evidence="4" type="ORF">PPYR_13491</name>
</gene>
<dbReference type="Pfam" id="PF00685">
    <property type="entry name" value="Sulfotransfer_1"/>
    <property type="match status" value="1"/>
</dbReference>
<evidence type="ECO:0000256" key="1">
    <source>
        <dbReference type="ARBA" id="ARBA00005771"/>
    </source>
</evidence>
<evidence type="ECO:0000313" key="4">
    <source>
        <dbReference type="EMBL" id="KAB0793871.1"/>
    </source>
</evidence>
<dbReference type="SUPFAM" id="SSF52540">
    <property type="entry name" value="P-loop containing nucleoside triphosphate hydrolases"/>
    <property type="match status" value="1"/>
</dbReference>
<comment type="caution">
    <text evidence="4">The sequence shown here is derived from an EMBL/GenBank/DDBJ whole genome shotgun (WGS) entry which is preliminary data.</text>
</comment>
<organism evidence="4 5">
    <name type="scientific">Photinus pyralis</name>
    <name type="common">Common eastern firefly</name>
    <name type="synonym">Lampyris pyralis</name>
    <dbReference type="NCBI Taxonomy" id="7054"/>
    <lineage>
        <taxon>Eukaryota</taxon>
        <taxon>Metazoa</taxon>
        <taxon>Ecdysozoa</taxon>
        <taxon>Arthropoda</taxon>
        <taxon>Hexapoda</taxon>
        <taxon>Insecta</taxon>
        <taxon>Pterygota</taxon>
        <taxon>Neoptera</taxon>
        <taxon>Endopterygota</taxon>
        <taxon>Coleoptera</taxon>
        <taxon>Polyphaga</taxon>
        <taxon>Elateriformia</taxon>
        <taxon>Elateroidea</taxon>
        <taxon>Lampyridae</taxon>
        <taxon>Lampyrinae</taxon>
        <taxon>Photinus</taxon>
    </lineage>
</organism>
<evidence type="ECO:0000313" key="5">
    <source>
        <dbReference type="Proteomes" id="UP000327044"/>
    </source>
</evidence>
<proteinExistence type="inferred from homology"/>
<reference evidence="4 5" key="1">
    <citation type="journal article" date="2018" name="Elife">
        <title>Firefly genomes illuminate parallel origins of bioluminescence in beetles.</title>
        <authorList>
            <person name="Fallon T.R."/>
            <person name="Lower S.E."/>
            <person name="Chang C.H."/>
            <person name="Bessho-Uehara M."/>
            <person name="Martin G.J."/>
            <person name="Bewick A.J."/>
            <person name="Behringer M."/>
            <person name="Debat H.J."/>
            <person name="Wong I."/>
            <person name="Day J.C."/>
            <person name="Suvorov A."/>
            <person name="Silva C.J."/>
            <person name="Stanger-Hall K.F."/>
            <person name="Hall D.W."/>
            <person name="Schmitz R.J."/>
            <person name="Nelson D.R."/>
            <person name="Lewis S.M."/>
            <person name="Shigenobu S."/>
            <person name="Bybee S.M."/>
            <person name="Larracuente A.M."/>
            <person name="Oba Y."/>
            <person name="Weng J.K."/>
        </authorList>
    </citation>
    <scope>NUCLEOTIDE SEQUENCE [LARGE SCALE GENOMIC DNA]</scope>
    <source>
        <strain evidence="4">1611_PpyrPB1</strain>
        <tissue evidence="4">Whole body</tissue>
    </source>
</reference>
<accession>A0A5N4A975</accession>
<dbReference type="Proteomes" id="UP000327044">
    <property type="component" value="Unassembled WGS sequence"/>
</dbReference>
<dbReference type="PANTHER" id="PTHR11783">
    <property type="entry name" value="SULFOTRANSFERASE SULT"/>
    <property type="match status" value="1"/>
</dbReference>
<feature type="domain" description="Sulfotransferase" evidence="3">
    <location>
        <begin position="77"/>
        <end position="349"/>
    </location>
</feature>
<sequence length="357" mass="42206">MPHNIQIEDILNNNRDENSKRKFPYEVKIVDPDTNKELLDAFTGEHTGFVQVGPQKYFFPSGYEKVAEKYYNFEIRPDDVWIVTFPRSGTTWTQEMVWLIANEFDYNTAATVPLNERFPFLEFSMCVHPKMKAQFLQENSHSIERQNMIQDVCTEAWKILENWKGRRFIKTHLPFSLLPPNLLTSGCKVIYVARNPKDVMVSYYYLNRLFRTQGYRGDFPTFAEYFLKDMVHWTPFWSHLQEGWDLRSSKNLLFLFYDQMNKLQTIQKVSNFLGKEIDDDQLTKIQNHLQIENFKNNKSLNANDLLELGILYGGEEGFVRKGKTGSHTDLSNVELDEKIDKWVKKNLQMTNIPFERM</sequence>
<dbReference type="GO" id="GO:0008146">
    <property type="term" value="F:sulfotransferase activity"/>
    <property type="evidence" value="ECO:0007669"/>
    <property type="project" value="InterPro"/>
</dbReference>
<dbReference type="InterPro" id="IPR027417">
    <property type="entry name" value="P-loop_NTPase"/>
</dbReference>
<keyword evidence="2" id="KW-0808">Transferase</keyword>
<dbReference type="InParanoid" id="A0A5N4A975"/>
<dbReference type="InterPro" id="IPR000863">
    <property type="entry name" value="Sulfotransferase_dom"/>
</dbReference>